<proteinExistence type="predicted"/>
<dbReference type="Proteomes" id="UP000502297">
    <property type="component" value="Chromosome"/>
</dbReference>
<evidence type="ECO:0000313" key="2">
    <source>
        <dbReference type="Proteomes" id="UP000502297"/>
    </source>
</evidence>
<dbReference type="EMBL" id="CP049801">
    <property type="protein sequence ID" value="QIO05012.1"/>
    <property type="molecule type" value="Genomic_DNA"/>
</dbReference>
<evidence type="ECO:0000313" key="1">
    <source>
        <dbReference type="EMBL" id="QIO05012.1"/>
    </source>
</evidence>
<dbReference type="SUPFAM" id="SSF56399">
    <property type="entry name" value="ADP-ribosylation"/>
    <property type="match status" value="1"/>
</dbReference>
<gene>
    <name evidence="1" type="ORF">G8E00_03005</name>
</gene>
<reference evidence="1 2" key="1">
    <citation type="submission" date="2020-03" db="EMBL/GenBank/DDBJ databases">
        <authorList>
            <person name="Zhu W."/>
        </authorList>
    </citation>
    <scope>NUCLEOTIDE SEQUENCE [LARGE SCALE GENOMIC DNA]</scope>
    <source>
        <strain evidence="1 2">323-1</strain>
    </source>
</reference>
<dbReference type="RefSeq" id="WP_166221887.1">
    <property type="nucleotide sequence ID" value="NZ_CP049801.1"/>
</dbReference>
<dbReference type="AlphaFoldDB" id="A0A6G8RSV5"/>
<evidence type="ECO:0008006" key="3">
    <source>
        <dbReference type="Google" id="ProtNLM"/>
    </source>
</evidence>
<dbReference type="KEGG" id="asha:G8E00_03005"/>
<accession>A0A6G8RSV5</accession>
<keyword evidence="2" id="KW-1185">Reference proteome</keyword>
<sequence length="117" mass="13810">MQNDLDLFYQDIKNGDQSDLEHVFVKNNNIYFHATYLENLDSILQDGFKPSPKFQCCYFGKSFHICRSYFNSVQHIIFAVDLSDYLNNENEFSEANNFEIRVSKDVRPESIIGYIKF</sequence>
<name>A0A6G8RSV5_9GAMM</name>
<organism evidence="1 2">
    <name type="scientific">Acinetobacter shaoyimingii</name>
    <dbReference type="NCBI Taxonomy" id="2715164"/>
    <lineage>
        <taxon>Bacteria</taxon>
        <taxon>Pseudomonadati</taxon>
        <taxon>Pseudomonadota</taxon>
        <taxon>Gammaproteobacteria</taxon>
        <taxon>Moraxellales</taxon>
        <taxon>Moraxellaceae</taxon>
        <taxon>Acinetobacter</taxon>
    </lineage>
</organism>
<protein>
    <recommendedName>
        <fullName evidence="3">DUF4433 domain-containing protein</fullName>
    </recommendedName>
</protein>